<evidence type="ECO:0000313" key="2">
    <source>
        <dbReference type="EnsemblPlants" id="cds.evm.model.06.635"/>
    </source>
</evidence>
<accession>A0A803PZ73</accession>
<keyword evidence="3" id="KW-1185">Reference proteome</keyword>
<dbReference type="Gramene" id="evm.model.06.635">
    <property type="protein sequence ID" value="cds.evm.model.06.635"/>
    <property type="gene ID" value="evm.TU.06.635"/>
</dbReference>
<protein>
    <submittedName>
        <fullName evidence="2">Uncharacterized protein</fullName>
    </submittedName>
</protein>
<name>A0A803PZ73_CANSA</name>
<sequence>MGRSSLSSESNDEDASTGHEMRGGGGRRLVYIIGDLGTGGGGGGINIMGAMTEAEEGTRDSLEHVFFEGTLEHVLGAKDVKEYTNKSSSSP</sequence>
<dbReference type="EMBL" id="UZAU01000574">
    <property type="status" value="NOT_ANNOTATED_CDS"/>
    <property type="molecule type" value="Genomic_DNA"/>
</dbReference>
<reference evidence="2" key="2">
    <citation type="submission" date="2021-03" db="UniProtKB">
        <authorList>
            <consortium name="EnsemblPlants"/>
        </authorList>
    </citation>
    <scope>IDENTIFICATION</scope>
</reference>
<dbReference type="EnsemblPlants" id="evm.model.06.635">
    <property type="protein sequence ID" value="cds.evm.model.06.635"/>
    <property type="gene ID" value="evm.TU.06.635"/>
</dbReference>
<evidence type="ECO:0000313" key="3">
    <source>
        <dbReference type="Proteomes" id="UP000596661"/>
    </source>
</evidence>
<proteinExistence type="predicted"/>
<dbReference type="Proteomes" id="UP000596661">
    <property type="component" value="Chromosome 6"/>
</dbReference>
<feature type="region of interest" description="Disordered" evidence="1">
    <location>
        <begin position="1"/>
        <end position="25"/>
    </location>
</feature>
<organism evidence="2 3">
    <name type="scientific">Cannabis sativa</name>
    <name type="common">Hemp</name>
    <name type="synonym">Marijuana</name>
    <dbReference type="NCBI Taxonomy" id="3483"/>
    <lineage>
        <taxon>Eukaryota</taxon>
        <taxon>Viridiplantae</taxon>
        <taxon>Streptophyta</taxon>
        <taxon>Embryophyta</taxon>
        <taxon>Tracheophyta</taxon>
        <taxon>Spermatophyta</taxon>
        <taxon>Magnoliopsida</taxon>
        <taxon>eudicotyledons</taxon>
        <taxon>Gunneridae</taxon>
        <taxon>Pentapetalae</taxon>
        <taxon>rosids</taxon>
        <taxon>fabids</taxon>
        <taxon>Rosales</taxon>
        <taxon>Cannabaceae</taxon>
        <taxon>Cannabis</taxon>
    </lineage>
</organism>
<dbReference type="AlphaFoldDB" id="A0A803PZ73"/>
<evidence type="ECO:0000256" key="1">
    <source>
        <dbReference type="SAM" id="MobiDB-lite"/>
    </source>
</evidence>
<reference evidence="2" key="1">
    <citation type="submission" date="2018-11" db="EMBL/GenBank/DDBJ databases">
        <authorList>
            <person name="Grassa J C."/>
        </authorList>
    </citation>
    <scope>NUCLEOTIDE SEQUENCE [LARGE SCALE GENOMIC DNA]</scope>
</reference>